<dbReference type="WBParaSite" id="ACRNAN_scaffold18013.g10456.t1">
    <property type="protein sequence ID" value="ACRNAN_scaffold18013.g10456.t1"/>
    <property type="gene ID" value="ACRNAN_scaffold18013.g10456"/>
</dbReference>
<evidence type="ECO:0000259" key="1">
    <source>
        <dbReference type="Pfam" id="PF17906"/>
    </source>
</evidence>
<name>A0A914D2L3_9BILA</name>
<feature type="domain" description="Mos1 transposase HTH" evidence="1">
    <location>
        <begin position="6"/>
        <end position="45"/>
    </location>
</feature>
<dbReference type="InterPro" id="IPR001888">
    <property type="entry name" value="Transposase_1"/>
</dbReference>
<dbReference type="Gene3D" id="1.10.10.1450">
    <property type="match status" value="1"/>
</dbReference>
<evidence type="ECO:0000313" key="2">
    <source>
        <dbReference type="Proteomes" id="UP000887540"/>
    </source>
</evidence>
<dbReference type="AlphaFoldDB" id="A0A914D2L3"/>
<dbReference type="PANTHER" id="PTHR46060">
    <property type="entry name" value="MARINER MOS1 TRANSPOSASE-LIKE PROTEIN"/>
    <property type="match status" value="1"/>
</dbReference>
<dbReference type="InterPro" id="IPR052709">
    <property type="entry name" value="Transposase-MT_Hybrid"/>
</dbReference>
<sequence length="251" mass="29722">MRTHNHIHLRHITLYHFEQGHTAAEAFRDLNNLFGEGTISRKTVYECDLLVRNEQNPFLNNLVTGDESWLLFKNPKRKKVCIDAGQTPKRIPKVVHCKKAMWCVWWDHIEQKWRIPDRNGKRQYNLNSDVYLAQLDRLQAAIEAKRQRKKNHIVFHHDNARPHVEGRVVQSITDKGWDLLPHPPYSPTDYHVNRSVKNWQSGKFFDDFYELVANIKEWVASKKRDFFARGIDRLPAKWEAVCEVDGEYTPE</sequence>
<dbReference type="GO" id="GO:0003676">
    <property type="term" value="F:nucleic acid binding"/>
    <property type="evidence" value="ECO:0007669"/>
    <property type="project" value="InterPro"/>
</dbReference>
<organism evidence="2 3">
    <name type="scientific">Acrobeloides nanus</name>
    <dbReference type="NCBI Taxonomy" id="290746"/>
    <lineage>
        <taxon>Eukaryota</taxon>
        <taxon>Metazoa</taxon>
        <taxon>Ecdysozoa</taxon>
        <taxon>Nematoda</taxon>
        <taxon>Chromadorea</taxon>
        <taxon>Rhabditida</taxon>
        <taxon>Tylenchina</taxon>
        <taxon>Cephalobomorpha</taxon>
        <taxon>Cephaloboidea</taxon>
        <taxon>Cephalobidae</taxon>
        <taxon>Acrobeloides</taxon>
    </lineage>
</organism>
<dbReference type="PANTHER" id="PTHR46060:SF1">
    <property type="entry name" value="MARINER MOS1 TRANSPOSASE-LIKE PROTEIN"/>
    <property type="match status" value="1"/>
</dbReference>
<reference evidence="3" key="1">
    <citation type="submission" date="2022-11" db="UniProtKB">
        <authorList>
            <consortium name="WormBaseParasite"/>
        </authorList>
    </citation>
    <scope>IDENTIFICATION</scope>
</reference>
<dbReference type="Gene3D" id="3.30.420.10">
    <property type="entry name" value="Ribonuclease H-like superfamily/Ribonuclease H"/>
    <property type="match status" value="1"/>
</dbReference>
<protein>
    <submittedName>
        <fullName evidence="3">Mos1 transposase HTH domain-containing protein</fullName>
    </submittedName>
</protein>
<evidence type="ECO:0000313" key="3">
    <source>
        <dbReference type="WBParaSite" id="ACRNAN_scaffold18013.g10456.t1"/>
    </source>
</evidence>
<proteinExistence type="predicted"/>
<dbReference type="Pfam" id="PF01359">
    <property type="entry name" value="Transposase_1"/>
    <property type="match status" value="1"/>
</dbReference>
<accession>A0A914D2L3</accession>
<dbReference type="Pfam" id="PF17906">
    <property type="entry name" value="HTH_48"/>
    <property type="match status" value="1"/>
</dbReference>
<keyword evidence="2" id="KW-1185">Reference proteome</keyword>
<dbReference type="InterPro" id="IPR041426">
    <property type="entry name" value="Mos1_HTH"/>
</dbReference>
<dbReference type="Proteomes" id="UP000887540">
    <property type="component" value="Unplaced"/>
</dbReference>
<dbReference type="InterPro" id="IPR036397">
    <property type="entry name" value="RNaseH_sf"/>
</dbReference>